<dbReference type="EMBL" id="JAGTXO010000006">
    <property type="protein sequence ID" value="KAG8467543.1"/>
    <property type="molecule type" value="Genomic_DNA"/>
</dbReference>
<keyword evidence="8" id="KW-1185">Reference proteome</keyword>
<dbReference type="SUPFAM" id="SSF54236">
    <property type="entry name" value="Ubiquitin-like"/>
    <property type="match status" value="1"/>
</dbReference>
<dbReference type="OrthoDB" id="21589at2759"/>
<feature type="compositionally biased region" description="Low complexity" evidence="5">
    <location>
        <begin position="216"/>
        <end position="240"/>
    </location>
</feature>
<evidence type="ECO:0000256" key="3">
    <source>
        <dbReference type="ARBA" id="ARBA00022989"/>
    </source>
</evidence>
<comment type="caution">
    <text evidence="7">The sequence shown here is derived from an EMBL/GenBank/DDBJ whole genome shotgun (WGS) entry which is preliminary data.</text>
</comment>
<evidence type="ECO:0000313" key="7">
    <source>
        <dbReference type="EMBL" id="KAG8467543.1"/>
    </source>
</evidence>
<dbReference type="InterPro" id="IPR039751">
    <property type="entry name" value="HERPUD1/2"/>
</dbReference>
<evidence type="ECO:0000313" key="8">
    <source>
        <dbReference type="Proteomes" id="UP000751190"/>
    </source>
</evidence>
<feature type="region of interest" description="Disordered" evidence="5">
    <location>
        <begin position="210"/>
        <end position="258"/>
    </location>
</feature>
<reference evidence="7" key="1">
    <citation type="submission" date="2021-05" db="EMBL/GenBank/DDBJ databases">
        <title>The genome of the haptophyte Pavlova lutheri (Diacronema luteri, Pavlovales) - a model for lipid biosynthesis in eukaryotic algae.</title>
        <authorList>
            <person name="Hulatt C.J."/>
            <person name="Posewitz M.C."/>
        </authorList>
    </citation>
    <scope>NUCLEOTIDE SEQUENCE</scope>
    <source>
        <strain evidence="7">NIVA-4/92</strain>
    </source>
</reference>
<name>A0A8J6CHA5_DIALT</name>
<evidence type="ECO:0000259" key="6">
    <source>
        <dbReference type="PROSITE" id="PS50053"/>
    </source>
</evidence>
<feature type="region of interest" description="Disordered" evidence="5">
    <location>
        <begin position="339"/>
        <end position="364"/>
    </location>
</feature>
<evidence type="ECO:0000256" key="2">
    <source>
        <dbReference type="ARBA" id="ARBA00022692"/>
    </source>
</evidence>
<dbReference type="PROSITE" id="PS50053">
    <property type="entry name" value="UBIQUITIN_2"/>
    <property type="match status" value="1"/>
</dbReference>
<proteinExistence type="predicted"/>
<keyword evidence="4" id="KW-0472">Membrane</keyword>
<keyword evidence="2" id="KW-0812">Transmembrane</keyword>
<keyword evidence="3" id="KW-1133">Transmembrane helix</keyword>
<feature type="compositionally biased region" description="Low complexity" evidence="5">
    <location>
        <begin position="394"/>
        <end position="414"/>
    </location>
</feature>
<dbReference type="Gene3D" id="3.10.20.90">
    <property type="entry name" value="Phosphatidylinositol 3-kinase Catalytic Subunit, Chain A, domain 1"/>
    <property type="match status" value="1"/>
</dbReference>
<dbReference type="GO" id="GO:0016020">
    <property type="term" value="C:membrane"/>
    <property type="evidence" value="ECO:0007669"/>
    <property type="project" value="UniProtKB-SubCell"/>
</dbReference>
<dbReference type="AlphaFoldDB" id="A0A8J6CHA5"/>
<dbReference type="Proteomes" id="UP000751190">
    <property type="component" value="Unassembled WGS sequence"/>
</dbReference>
<evidence type="ECO:0000256" key="5">
    <source>
        <dbReference type="SAM" id="MobiDB-lite"/>
    </source>
</evidence>
<organism evidence="7 8">
    <name type="scientific">Diacronema lutheri</name>
    <name type="common">Unicellular marine alga</name>
    <name type="synonym">Monochrysis lutheri</name>
    <dbReference type="NCBI Taxonomy" id="2081491"/>
    <lineage>
        <taxon>Eukaryota</taxon>
        <taxon>Haptista</taxon>
        <taxon>Haptophyta</taxon>
        <taxon>Pavlovophyceae</taxon>
        <taxon>Pavlovales</taxon>
        <taxon>Pavlovaceae</taxon>
        <taxon>Diacronema</taxon>
    </lineage>
</organism>
<dbReference type="InterPro" id="IPR029071">
    <property type="entry name" value="Ubiquitin-like_domsf"/>
</dbReference>
<dbReference type="Pfam" id="PF00240">
    <property type="entry name" value="ubiquitin"/>
    <property type="match status" value="1"/>
</dbReference>
<comment type="subcellular location">
    <subcellularLocation>
        <location evidence="1">Membrane</location>
    </subcellularLocation>
</comment>
<dbReference type="GO" id="GO:0030968">
    <property type="term" value="P:endoplasmic reticulum unfolded protein response"/>
    <property type="evidence" value="ECO:0007669"/>
    <property type="project" value="TreeGrafter"/>
</dbReference>
<feature type="region of interest" description="Disordered" evidence="5">
    <location>
        <begin position="104"/>
        <end position="139"/>
    </location>
</feature>
<dbReference type="InterPro" id="IPR000626">
    <property type="entry name" value="Ubiquitin-like_dom"/>
</dbReference>
<dbReference type="PANTHER" id="PTHR12943:SF27">
    <property type="entry name" value="HOMOCYSTEINE-INDUCED ENDOPLASMIC RETICULUM PROTEIN, ISOFORM A"/>
    <property type="match status" value="1"/>
</dbReference>
<dbReference type="PANTHER" id="PTHR12943">
    <property type="entry name" value="HOMOCYSTEINE-RESPONSIVE ENDOPLASMIC RETICULUM-RESIDENT UNIQUITIN-LIKE DOMAIN HERPUD PROTEIN FAMILY MEMBER"/>
    <property type="match status" value="1"/>
</dbReference>
<evidence type="ECO:0000256" key="1">
    <source>
        <dbReference type="ARBA" id="ARBA00004370"/>
    </source>
</evidence>
<protein>
    <recommendedName>
        <fullName evidence="6">Ubiquitin-like domain-containing protein</fullName>
    </recommendedName>
</protein>
<accession>A0A8J6CHA5</accession>
<feature type="region of interest" description="Disordered" evidence="5">
    <location>
        <begin position="394"/>
        <end position="454"/>
    </location>
</feature>
<sequence length="454" mass="46299">MAASVGGTVDLIIKNPSLPDAEFRATVPLASSVLELKERLHRSHPCKPLVDEQKIIFAGKVLQDSEGLEGHMARHDTSVPITLHLVIRQASTWISQPTDVNSPAPLGAALPGPLPEPMAVDHDAGRPPQPPAGAQPGADASYPSYGTFRCIGYQHVVQYIHGQPYVFAVPALEPVWLVTPPGSQLPPGAFFAPWVAPPGAQPVLTPAPVGAQPWTHAQPHAPAGADASADAPHAAAASDAVGRPTGAEGDGERAAEHAAAPLAPPVAPVPADGDAAQGAQRDALQLALKLVLLVFMLGQDGDVDRLLLLCTIALAIFVAQTQNLAQLITSFRPPALLGGGAGGGPRPNAAADDDAAAAGGGAPREGAAAGGTARFCLACCVAFLSSLFPGYQLQPAQPEQPAQPQLAPAAPNAADGAHDGLYEPGGPQARAPHVPRAADMPAAEPAMRVDAREG</sequence>
<evidence type="ECO:0000256" key="4">
    <source>
        <dbReference type="ARBA" id="ARBA00023136"/>
    </source>
</evidence>
<gene>
    <name evidence="7" type="ORF">KFE25_000859</name>
</gene>
<feature type="domain" description="Ubiquitin-like" evidence="6">
    <location>
        <begin position="9"/>
        <end position="83"/>
    </location>
</feature>